<comment type="caution">
    <text evidence="2">The sequence shown here is derived from an EMBL/GenBank/DDBJ whole genome shotgun (WGS) entry which is preliminary data.</text>
</comment>
<reference evidence="2" key="1">
    <citation type="submission" date="2020-08" db="EMBL/GenBank/DDBJ databases">
        <title>Multicomponent nature underlies the extraordinary mechanical properties of spider dragline silk.</title>
        <authorList>
            <person name="Kono N."/>
            <person name="Nakamura H."/>
            <person name="Mori M."/>
            <person name="Yoshida Y."/>
            <person name="Ohtoshi R."/>
            <person name="Malay A.D."/>
            <person name="Moran D.A.P."/>
            <person name="Tomita M."/>
            <person name="Numata K."/>
            <person name="Arakawa K."/>
        </authorList>
    </citation>
    <scope>NUCLEOTIDE SEQUENCE</scope>
</reference>
<evidence type="ECO:0000313" key="3">
    <source>
        <dbReference type="Proteomes" id="UP000886998"/>
    </source>
</evidence>
<keyword evidence="3" id="KW-1185">Reference proteome</keyword>
<gene>
    <name evidence="2" type="primary">AVEN_152069_1</name>
    <name evidence="2" type="ORF">TNIN_63121</name>
</gene>
<protein>
    <submittedName>
        <fullName evidence="2">Uncharacterized protein</fullName>
    </submittedName>
</protein>
<dbReference type="Proteomes" id="UP000886998">
    <property type="component" value="Unassembled WGS sequence"/>
</dbReference>
<dbReference type="EMBL" id="BMAV01001890">
    <property type="protein sequence ID" value="GFY40409.1"/>
    <property type="molecule type" value="Genomic_DNA"/>
</dbReference>
<proteinExistence type="predicted"/>
<feature type="compositionally biased region" description="Polar residues" evidence="1">
    <location>
        <begin position="70"/>
        <end position="89"/>
    </location>
</feature>
<evidence type="ECO:0000256" key="1">
    <source>
        <dbReference type="SAM" id="MobiDB-lite"/>
    </source>
</evidence>
<organism evidence="2 3">
    <name type="scientific">Trichonephila inaurata madagascariensis</name>
    <dbReference type="NCBI Taxonomy" id="2747483"/>
    <lineage>
        <taxon>Eukaryota</taxon>
        <taxon>Metazoa</taxon>
        <taxon>Ecdysozoa</taxon>
        <taxon>Arthropoda</taxon>
        <taxon>Chelicerata</taxon>
        <taxon>Arachnida</taxon>
        <taxon>Araneae</taxon>
        <taxon>Araneomorphae</taxon>
        <taxon>Entelegynae</taxon>
        <taxon>Araneoidea</taxon>
        <taxon>Nephilidae</taxon>
        <taxon>Trichonephila</taxon>
        <taxon>Trichonephila inaurata</taxon>
    </lineage>
</organism>
<evidence type="ECO:0000313" key="2">
    <source>
        <dbReference type="EMBL" id="GFY40409.1"/>
    </source>
</evidence>
<dbReference type="OrthoDB" id="6429790at2759"/>
<dbReference type="AlphaFoldDB" id="A0A8X6WU23"/>
<feature type="region of interest" description="Disordered" evidence="1">
    <location>
        <begin position="64"/>
        <end position="89"/>
    </location>
</feature>
<sequence>MGFASTLAGFSGFAIPLTVGRLTNAEQTLVQWGKMFLITAAIGAGSGAVFLTLGSTDIQPWDPASAKDVNMNSPSKKQDRVSSITSCKL</sequence>
<accession>A0A8X6WU23</accession>
<name>A0A8X6WU23_9ARAC</name>